<dbReference type="AlphaFoldDB" id="A0A235BS63"/>
<protein>
    <submittedName>
        <fullName evidence="1">Uncharacterized protein</fullName>
    </submittedName>
</protein>
<reference evidence="1 2" key="1">
    <citation type="submission" date="2017-07" db="EMBL/GenBank/DDBJ databases">
        <title>Recovery of genomes from metagenomes via a dereplication, aggregation, and scoring strategy.</title>
        <authorList>
            <person name="Sieber C.M."/>
            <person name="Probst A.J."/>
            <person name="Sharrar A."/>
            <person name="Thomas B.C."/>
            <person name="Hess M."/>
            <person name="Tringe S.G."/>
            <person name="Banfield J.F."/>
        </authorList>
    </citation>
    <scope>NUCLEOTIDE SEQUENCE [LARGE SCALE GENOMIC DNA]</scope>
    <source>
        <strain evidence="1">JGI_Cruoil_03_44_89</strain>
    </source>
</reference>
<accession>A0A235BS63</accession>
<dbReference type="Proteomes" id="UP000215215">
    <property type="component" value="Unassembled WGS sequence"/>
</dbReference>
<feature type="non-terminal residue" evidence="1">
    <location>
        <position position="63"/>
    </location>
</feature>
<sequence length="63" mass="6614">MNWKALSVLASLLVITFCIHAMGKEMGASSKEKAVSEVIIEAKWGSGPGECGLYIGKGEGDLT</sequence>
<comment type="caution">
    <text evidence="1">The sequence shown here is derived from an EMBL/GenBank/DDBJ whole genome shotgun (WGS) entry which is preliminary data.</text>
</comment>
<gene>
    <name evidence="1" type="ORF">CH333_06310</name>
</gene>
<organism evidence="1 2">
    <name type="scientific">candidate division WOR-3 bacterium JGI_Cruoil_03_44_89</name>
    <dbReference type="NCBI Taxonomy" id="1973748"/>
    <lineage>
        <taxon>Bacteria</taxon>
        <taxon>Bacteria division WOR-3</taxon>
    </lineage>
</organism>
<evidence type="ECO:0000313" key="1">
    <source>
        <dbReference type="EMBL" id="OYD15178.1"/>
    </source>
</evidence>
<name>A0A235BS63_UNCW3</name>
<evidence type="ECO:0000313" key="2">
    <source>
        <dbReference type="Proteomes" id="UP000215215"/>
    </source>
</evidence>
<proteinExistence type="predicted"/>
<dbReference type="EMBL" id="NOZQ01000138">
    <property type="protein sequence ID" value="OYD15178.1"/>
    <property type="molecule type" value="Genomic_DNA"/>
</dbReference>